<reference evidence="1" key="1">
    <citation type="journal article" date="2014" name="Front. Microbiol.">
        <title>High frequency of phylogenetically diverse reductive dehalogenase-homologous genes in deep subseafloor sedimentary metagenomes.</title>
        <authorList>
            <person name="Kawai M."/>
            <person name="Futagami T."/>
            <person name="Toyoda A."/>
            <person name="Takaki Y."/>
            <person name="Nishi S."/>
            <person name="Hori S."/>
            <person name="Arai W."/>
            <person name="Tsubouchi T."/>
            <person name="Morono Y."/>
            <person name="Uchiyama I."/>
            <person name="Ito T."/>
            <person name="Fujiyama A."/>
            <person name="Inagaki F."/>
            <person name="Takami H."/>
        </authorList>
    </citation>
    <scope>NUCLEOTIDE SEQUENCE</scope>
    <source>
        <strain evidence="1">Expedition CK06-06</strain>
    </source>
</reference>
<dbReference type="Gene3D" id="2.60.120.200">
    <property type="match status" value="1"/>
</dbReference>
<dbReference type="EMBL" id="BART01006857">
    <property type="protein sequence ID" value="GAG70781.1"/>
    <property type="molecule type" value="Genomic_DNA"/>
</dbReference>
<gene>
    <name evidence="1" type="ORF">S01H4_15646</name>
</gene>
<protein>
    <recommendedName>
        <fullName evidence="2">LamG-like jellyroll fold domain-containing protein</fullName>
    </recommendedName>
</protein>
<accession>X1BFI4</accession>
<proteinExistence type="predicted"/>
<dbReference type="InterPro" id="IPR013320">
    <property type="entry name" value="ConA-like_dom_sf"/>
</dbReference>
<organism evidence="1">
    <name type="scientific">marine sediment metagenome</name>
    <dbReference type="NCBI Taxonomy" id="412755"/>
    <lineage>
        <taxon>unclassified sequences</taxon>
        <taxon>metagenomes</taxon>
        <taxon>ecological metagenomes</taxon>
    </lineage>
</organism>
<comment type="caution">
    <text evidence="1">The sequence shown here is derived from an EMBL/GenBank/DDBJ whole genome shotgun (WGS) entry which is preliminary data.</text>
</comment>
<evidence type="ECO:0008006" key="2">
    <source>
        <dbReference type="Google" id="ProtNLM"/>
    </source>
</evidence>
<dbReference type="AlphaFoldDB" id="X1BFI4"/>
<feature type="non-terminal residue" evidence="1">
    <location>
        <position position="487"/>
    </location>
</feature>
<dbReference type="SUPFAM" id="SSF49899">
    <property type="entry name" value="Concanavalin A-like lectins/glucanases"/>
    <property type="match status" value="1"/>
</dbReference>
<name>X1BFI4_9ZZZZ</name>
<sequence>MLTINGHEREPTGLTINGVDEFFATEGELQVNGQEHYDFFRRYGVNPSNLVLWLDQSAPAAGLSLSSWADLSGQINPIDQATASYQPSIVGSFQKDASRDFDGTDNFMAQEEQDDESGATFWPTNAGAAFNATNARFRVAGVDLSAFATAANDYMLVIHDSADKTAWGYIDVADSAEDTGSEEVGAGNCTSAGPTNYDTFDGASATGFHAIKTTAGDTDIANTADQISWVANKLYKITFTENLASGLVPKLRVTTAAGGGSIGYDKATVNGANTIYFISDTTTTGILMFYHIGGQVSEYTISNISVKEVTHVGEDGVLIMSTKGGTTQSWALQESGIDLNDIDSFEVLKTDFQITGALSVFMWVKPDDGQPEGGVEHLLSKLRAVDKFRSFSIILMTDGKIRASFSSNGADLGEYKTTDGAFFSNGAETWHHIGFVYNGTTIVIYGDGVALDSTVGVGGIPAALHDNSEKLTIGSQSTPGNYFRWTY</sequence>
<evidence type="ECO:0000313" key="1">
    <source>
        <dbReference type="EMBL" id="GAG70781.1"/>
    </source>
</evidence>
<dbReference type="Pfam" id="PF13385">
    <property type="entry name" value="Laminin_G_3"/>
    <property type="match status" value="1"/>
</dbReference>